<sequence length="77" mass="9002">MRLRPWIDDTQTAPRRGLKRSSRQPTIQKSCFFTLKIRAERCHLELRIAFRDLDRKRFDSAVYPTSKVFNGSGSSSN</sequence>
<reference evidence="2 3" key="2">
    <citation type="submission" date="2018-08" db="EMBL/GenBank/DDBJ databases">
        <authorList>
            <person name="Laetsch R D."/>
            <person name="Stevens L."/>
            <person name="Kumar S."/>
            <person name="Blaxter L. M."/>
        </authorList>
    </citation>
    <scope>NUCLEOTIDE SEQUENCE [LARGE SCALE GENOMIC DNA]</scope>
</reference>
<gene>
    <name evidence="2" type="ORF">NOO_LOCUS10304</name>
</gene>
<keyword evidence="3" id="KW-1185">Reference proteome</keyword>
<accession>A0A182EQ93</accession>
<reference evidence="4" key="1">
    <citation type="submission" date="2016-06" db="UniProtKB">
        <authorList>
            <consortium name="WormBaseParasite"/>
        </authorList>
    </citation>
    <scope>IDENTIFICATION</scope>
</reference>
<evidence type="ECO:0000313" key="2">
    <source>
        <dbReference type="EMBL" id="VDM94031.1"/>
    </source>
</evidence>
<proteinExistence type="predicted"/>
<evidence type="ECO:0000313" key="4">
    <source>
        <dbReference type="WBParaSite" id="nOo.2.0.1.t10304-RA"/>
    </source>
</evidence>
<evidence type="ECO:0000313" key="3">
    <source>
        <dbReference type="Proteomes" id="UP000271087"/>
    </source>
</evidence>
<dbReference type="WBParaSite" id="nOo.2.0.1.t10304-RA">
    <property type="protein sequence ID" value="nOo.2.0.1.t10304-RA"/>
    <property type="gene ID" value="nOo.2.0.1.g10304"/>
</dbReference>
<protein>
    <submittedName>
        <fullName evidence="2 4">Uncharacterized protein</fullName>
    </submittedName>
</protein>
<name>A0A182EQ93_ONCOC</name>
<organism evidence="4">
    <name type="scientific">Onchocerca ochengi</name>
    <name type="common">Filarial nematode worm</name>
    <dbReference type="NCBI Taxonomy" id="42157"/>
    <lineage>
        <taxon>Eukaryota</taxon>
        <taxon>Metazoa</taxon>
        <taxon>Ecdysozoa</taxon>
        <taxon>Nematoda</taxon>
        <taxon>Chromadorea</taxon>
        <taxon>Rhabditida</taxon>
        <taxon>Spirurina</taxon>
        <taxon>Spiruromorpha</taxon>
        <taxon>Filarioidea</taxon>
        <taxon>Onchocercidae</taxon>
        <taxon>Onchocerca</taxon>
    </lineage>
</organism>
<dbReference type="Proteomes" id="UP000271087">
    <property type="component" value="Unassembled WGS sequence"/>
</dbReference>
<dbReference type="EMBL" id="UYRW01005778">
    <property type="protein sequence ID" value="VDM94031.1"/>
    <property type="molecule type" value="Genomic_DNA"/>
</dbReference>
<evidence type="ECO:0000256" key="1">
    <source>
        <dbReference type="SAM" id="MobiDB-lite"/>
    </source>
</evidence>
<dbReference type="AlphaFoldDB" id="A0A182EQ93"/>
<feature type="region of interest" description="Disordered" evidence="1">
    <location>
        <begin position="1"/>
        <end position="25"/>
    </location>
</feature>